<evidence type="ECO:0000256" key="1">
    <source>
        <dbReference type="ARBA" id="ARBA00007718"/>
    </source>
</evidence>
<dbReference type="NCBIfam" id="TIGR00109">
    <property type="entry name" value="hemH"/>
    <property type="match status" value="1"/>
</dbReference>
<keyword evidence="2 9" id="KW-0963">Cytoplasm</keyword>
<dbReference type="PANTHER" id="PTHR11108">
    <property type="entry name" value="FERROCHELATASE"/>
    <property type="match status" value="1"/>
</dbReference>
<dbReference type="FunFam" id="3.40.50.1400:FF:000002">
    <property type="entry name" value="Ferrochelatase"/>
    <property type="match status" value="1"/>
</dbReference>
<evidence type="ECO:0000256" key="5">
    <source>
        <dbReference type="ARBA" id="ARBA00023133"/>
    </source>
</evidence>
<dbReference type="InterPro" id="IPR033644">
    <property type="entry name" value="Ferrochelatase_C"/>
</dbReference>
<organism evidence="11 12">
    <name type="scientific">Pseudomethylobacillus aquaticus</name>
    <dbReference type="NCBI Taxonomy" id="2676064"/>
    <lineage>
        <taxon>Bacteria</taxon>
        <taxon>Pseudomonadati</taxon>
        <taxon>Pseudomonadota</taxon>
        <taxon>Betaproteobacteria</taxon>
        <taxon>Nitrosomonadales</taxon>
        <taxon>Methylophilaceae</taxon>
        <taxon>Pseudomethylobacillus</taxon>
    </lineage>
</organism>
<dbReference type="GO" id="GO:0006783">
    <property type="term" value="P:heme biosynthetic process"/>
    <property type="evidence" value="ECO:0007669"/>
    <property type="project" value="UniProtKB-UniRule"/>
</dbReference>
<dbReference type="HAMAP" id="MF_00323">
    <property type="entry name" value="Ferrochelatase"/>
    <property type="match status" value="1"/>
</dbReference>
<dbReference type="EMBL" id="RJVP01000005">
    <property type="protein sequence ID" value="ROH85502.1"/>
    <property type="molecule type" value="Genomic_DNA"/>
</dbReference>
<dbReference type="Gene3D" id="3.40.50.1400">
    <property type="match status" value="2"/>
</dbReference>
<sequence length="368" mass="40780">MGYYAKEPAYHHGQLPRVGILLLNLGTPDAPTAAALRPYLKQFLSDRRVVEIPRAIWWFILNGIILPLRPRKSAEKYAQVWTEQGSPLLVYATRQTEQLSKLLASKVSTPVSVALGMSYGSPSVASALDKLRAEGCDRILVMPLYPQYAASSTASALDAVWRLLLRTRNVPAIRSLRHYHDHPAYITALADSVREYWSTHGRPDKLVMSFHGVPRRSLDLGDPYHCECHKTGRLLAEALGLEKDQYMVCFQSRFGKAEWLKPYLAATLESLGKQKLARVDVICPGFSSDCLETLEEIAMEGKATFLQNGGGSFHYIPALNVGTGWMEALSQIVLGELQGWVSADADPETAYHEAQLSRLRAKALGASD</sequence>
<dbReference type="Proteomes" id="UP000275137">
    <property type="component" value="Unassembled WGS sequence"/>
</dbReference>
<evidence type="ECO:0000256" key="4">
    <source>
        <dbReference type="ARBA" id="ARBA00023004"/>
    </source>
</evidence>
<name>A0A3N0UYQ4_9PROT</name>
<dbReference type="GO" id="GO:0004325">
    <property type="term" value="F:ferrochelatase activity"/>
    <property type="evidence" value="ECO:0007669"/>
    <property type="project" value="UniProtKB-UniRule"/>
</dbReference>
<comment type="similarity">
    <text evidence="1 9 10">Belongs to the ferrochelatase family.</text>
</comment>
<accession>A0A3N0UYQ4</accession>
<dbReference type="InterPro" id="IPR001015">
    <property type="entry name" value="Ferrochelatase"/>
</dbReference>
<dbReference type="InterPro" id="IPR033659">
    <property type="entry name" value="Ferrochelatase_N"/>
</dbReference>
<comment type="function">
    <text evidence="9 10">Catalyzes the ferrous insertion into protoporphyrin IX.</text>
</comment>
<comment type="catalytic activity">
    <reaction evidence="8">
        <text>Fe-coproporphyrin III + 2 H(+) = coproporphyrin III + Fe(2+)</text>
        <dbReference type="Rhea" id="RHEA:49572"/>
        <dbReference type="ChEBI" id="CHEBI:15378"/>
        <dbReference type="ChEBI" id="CHEBI:29033"/>
        <dbReference type="ChEBI" id="CHEBI:68438"/>
        <dbReference type="ChEBI" id="CHEBI:131725"/>
        <dbReference type="EC" id="4.99.1.9"/>
    </reaction>
    <physiologicalReaction direction="right-to-left" evidence="8">
        <dbReference type="Rhea" id="RHEA:49574"/>
    </physiologicalReaction>
</comment>
<comment type="caution">
    <text evidence="11">The sequence shown here is derived from an EMBL/GenBank/DDBJ whole genome shotgun (WGS) entry which is preliminary data.</text>
</comment>
<evidence type="ECO:0000256" key="2">
    <source>
        <dbReference type="ARBA" id="ARBA00022490"/>
    </source>
</evidence>
<dbReference type="PANTHER" id="PTHR11108:SF1">
    <property type="entry name" value="FERROCHELATASE, MITOCHONDRIAL"/>
    <property type="match status" value="1"/>
</dbReference>
<evidence type="ECO:0000313" key="12">
    <source>
        <dbReference type="Proteomes" id="UP000275137"/>
    </source>
</evidence>
<keyword evidence="5 9" id="KW-0350">Heme biosynthesis</keyword>
<dbReference type="InterPro" id="IPR019772">
    <property type="entry name" value="Ferrochelatase_AS"/>
</dbReference>
<protein>
    <recommendedName>
        <fullName evidence="9 10">Ferrochelatase</fullName>
        <ecNumber evidence="9 10">4.98.1.1</ecNumber>
    </recommendedName>
    <alternativeName>
        <fullName evidence="9">Heme synthase</fullName>
    </alternativeName>
    <alternativeName>
        <fullName evidence="9">Protoheme ferro-lyase</fullName>
    </alternativeName>
</protein>
<keyword evidence="4 9" id="KW-0408">Iron</keyword>
<keyword evidence="6 9" id="KW-0456">Lyase</keyword>
<evidence type="ECO:0000256" key="10">
    <source>
        <dbReference type="RuleBase" id="RU000607"/>
    </source>
</evidence>
<dbReference type="CDD" id="cd00419">
    <property type="entry name" value="Ferrochelatase_C"/>
    <property type="match status" value="1"/>
</dbReference>
<reference evidence="11 12" key="1">
    <citation type="submission" date="2018-10" db="EMBL/GenBank/DDBJ databases">
        <authorList>
            <person name="Chen W.-M."/>
        </authorList>
    </citation>
    <scope>NUCLEOTIDE SEQUENCE [LARGE SCALE GENOMIC DNA]</scope>
    <source>
        <strain evidence="11 12">H-5</strain>
    </source>
</reference>
<dbReference type="GO" id="GO:0005737">
    <property type="term" value="C:cytoplasm"/>
    <property type="evidence" value="ECO:0007669"/>
    <property type="project" value="UniProtKB-SubCell"/>
</dbReference>
<dbReference type="RefSeq" id="WP_123237821.1">
    <property type="nucleotide sequence ID" value="NZ_RJVP01000005.1"/>
</dbReference>
<evidence type="ECO:0000256" key="6">
    <source>
        <dbReference type="ARBA" id="ARBA00023239"/>
    </source>
</evidence>
<dbReference type="Pfam" id="PF00762">
    <property type="entry name" value="Ferrochelatase"/>
    <property type="match status" value="1"/>
</dbReference>
<dbReference type="AlphaFoldDB" id="A0A3N0UYQ4"/>
<keyword evidence="12" id="KW-1185">Reference proteome</keyword>
<dbReference type="EC" id="4.98.1.1" evidence="9 10"/>
<keyword evidence="3 9" id="KW-0479">Metal-binding</keyword>
<evidence type="ECO:0000313" key="11">
    <source>
        <dbReference type="EMBL" id="ROH85502.1"/>
    </source>
</evidence>
<dbReference type="GO" id="GO:0046872">
    <property type="term" value="F:metal ion binding"/>
    <property type="evidence" value="ECO:0007669"/>
    <property type="project" value="UniProtKB-KW"/>
</dbReference>
<proteinExistence type="inferred from homology"/>
<comment type="catalytic activity">
    <reaction evidence="9 10">
        <text>heme b + 2 H(+) = protoporphyrin IX + Fe(2+)</text>
        <dbReference type="Rhea" id="RHEA:22584"/>
        <dbReference type="ChEBI" id="CHEBI:15378"/>
        <dbReference type="ChEBI" id="CHEBI:29033"/>
        <dbReference type="ChEBI" id="CHEBI:57306"/>
        <dbReference type="ChEBI" id="CHEBI:60344"/>
        <dbReference type="EC" id="4.98.1.1"/>
    </reaction>
</comment>
<feature type="binding site" evidence="9">
    <location>
        <position position="211"/>
    </location>
    <ligand>
        <name>Fe(2+)</name>
        <dbReference type="ChEBI" id="CHEBI:29033"/>
    </ligand>
</feature>
<comment type="pathway">
    <text evidence="9 10">Porphyrin-containing compound metabolism; protoheme biosynthesis; protoheme from protoporphyrin-IX: step 1/1.</text>
</comment>
<feature type="binding site" evidence="9">
    <location>
        <position position="292"/>
    </location>
    <ligand>
        <name>Fe(2+)</name>
        <dbReference type="ChEBI" id="CHEBI:29033"/>
    </ligand>
</feature>
<dbReference type="PROSITE" id="PS00534">
    <property type="entry name" value="FERROCHELATASE"/>
    <property type="match status" value="1"/>
</dbReference>
<dbReference type="SUPFAM" id="SSF53800">
    <property type="entry name" value="Chelatase"/>
    <property type="match status" value="1"/>
</dbReference>
<gene>
    <name evidence="9" type="primary">hemH</name>
    <name evidence="11" type="ORF">ED236_09985</name>
</gene>
<evidence type="ECO:0000256" key="7">
    <source>
        <dbReference type="ARBA" id="ARBA00023244"/>
    </source>
</evidence>
<keyword evidence="7 9" id="KW-0627">Porphyrin biosynthesis</keyword>
<evidence type="ECO:0000256" key="3">
    <source>
        <dbReference type="ARBA" id="ARBA00022723"/>
    </source>
</evidence>
<dbReference type="UniPathway" id="UPA00252">
    <property type="reaction ID" value="UER00325"/>
</dbReference>
<dbReference type="CDD" id="cd03411">
    <property type="entry name" value="Ferrochelatase_N"/>
    <property type="match status" value="1"/>
</dbReference>
<evidence type="ECO:0000256" key="9">
    <source>
        <dbReference type="HAMAP-Rule" id="MF_00323"/>
    </source>
</evidence>
<evidence type="ECO:0000256" key="8">
    <source>
        <dbReference type="ARBA" id="ARBA00024536"/>
    </source>
</evidence>
<comment type="subcellular location">
    <subcellularLocation>
        <location evidence="9 10">Cytoplasm</location>
    </subcellularLocation>
</comment>